<keyword evidence="4 8" id="KW-1133">Transmembrane helix</keyword>
<keyword evidence="10" id="KW-1185">Reference proteome</keyword>
<feature type="transmembrane region" description="Helical" evidence="8">
    <location>
        <begin position="171"/>
        <end position="188"/>
    </location>
</feature>
<dbReference type="InterPro" id="IPR034294">
    <property type="entry name" value="Aquaporin_transptr"/>
</dbReference>
<feature type="transmembrane region" description="Helical" evidence="8">
    <location>
        <begin position="38"/>
        <end position="63"/>
    </location>
</feature>
<proteinExistence type="inferred from homology"/>
<evidence type="ECO:0000256" key="8">
    <source>
        <dbReference type="SAM" id="Phobius"/>
    </source>
</evidence>
<feature type="region of interest" description="Disordered" evidence="7">
    <location>
        <begin position="1"/>
        <end position="32"/>
    </location>
</feature>
<dbReference type="PANTHER" id="PTHR19139:SF199">
    <property type="entry name" value="MIP17260P"/>
    <property type="match status" value="1"/>
</dbReference>
<evidence type="ECO:0000256" key="7">
    <source>
        <dbReference type="SAM" id="MobiDB-lite"/>
    </source>
</evidence>
<evidence type="ECO:0000256" key="2">
    <source>
        <dbReference type="ARBA" id="ARBA00006175"/>
    </source>
</evidence>
<keyword evidence="6" id="KW-0813">Transport</keyword>
<comment type="subcellular location">
    <subcellularLocation>
        <location evidence="1">Membrane</location>
        <topology evidence="1">Multi-pass membrane protein</topology>
    </subcellularLocation>
</comment>
<protein>
    <submittedName>
        <fullName evidence="9">Aquaporin-like protein</fullName>
    </submittedName>
</protein>
<feature type="transmembrane region" description="Helical" evidence="8">
    <location>
        <begin position="236"/>
        <end position="256"/>
    </location>
</feature>
<dbReference type="SUPFAM" id="SSF81338">
    <property type="entry name" value="Aquaporin-like"/>
    <property type="match status" value="1"/>
</dbReference>
<dbReference type="InterPro" id="IPR023271">
    <property type="entry name" value="Aquaporin-like"/>
</dbReference>
<keyword evidence="5 8" id="KW-0472">Membrane</keyword>
<dbReference type="Gene3D" id="1.20.1080.10">
    <property type="entry name" value="Glycerol uptake facilitator protein"/>
    <property type="match status" value="1"/>
</dbReference>
<dbReference type="Pfam" id="PF00230">
    <property type="entry name" value="MIP"/>
    <property type="match status" value="1"/>
</dbReference>
<feature type="transmembrane region" description="Helical" evidence="8">
    <location>
        <begin position="83"/>
        <end position="103"/>
    </location>
</feature>
<evidence type="ECO:0000256" key="6">
    <source>
        <dbReference type="RuleBase" id="RU000477"/>
    </source>
</evidence>
<keyword evidence="3 6" id="KW-0812">Transmembrane</keyword>
<evidence type="ECO:0000256" key="4">
    <source>
        <dbReference type="ARBA" id="ARBA00022989"/>
    </source>
</evidence>
<reference evidence="9" key="1">
    <citation type="journal article" date="2020" name="Stud. Mycol.">
        <title>101 Dothideomycetes genomes: a test case for predicting lifestyles and emergence of pathogens.</title>
        <authorList>
            <person name="Haridas S."/>
            <person name="Albert R."/>
            <person name="Binder M."/>
            <person name="Bloem J."/>
            <person name="Labutti K."/>
            <person name="Salamov A."/>
            <person name="Andreopoulos B."/>
            <person name="Baker S."/>
            <person name="Barry K."/>
            <person name="Bills G."/>
            <person name="Bluhm B."/>
            <person name="Cannon C."/>
            <person name="Castanera R."/>
            <person name="Culley D."/>
            <person name="Daum C."/>
            <person name="Ezra D."/>
            <person name="Gonzalez J."/>
            <person name="Henrissat B."/>
            <person name="Kuo A."/>
            <person name="Liang C."/>
            <person name="Lipzen A."/>
            <person name="Lutzoni F."/>
            <person name="Magnuson J."/>
            <person name="Mondo S."/>
            <person name="Nolan M."/>
            <person name="Ohm R."/>
            <person name="Pangilinan J."/>
            <person name="Park H.-J."/>
            <person name="Ramirez L."/>
            <person name="Alfaro M."/>
            <person name="Sun H."/>
            <person name="Tritt A."/>
            <person name="Yoshinaga Y."/>
            <person name="Zwiers L.-H."/>
            <person name="Turgeon B."/>
            <person name="Goodwin S."/>
            <person name="Spatafora J."/>
            <person name="Crous P."/>
            <person name="Grigoriev I."/>
        </authorList>
    </citation>
    <scope>NUCLEOTIDE SEQUENCE</scope>
    <source>
        <strain evidence="9">CBS 113818</strain>
    </source>
</reference>
<dbReference type="PRINTS" id="PR00783">
    <property type="entry name" value="MINTRINSICP"/>
</dbReference>
<dbReference type="OrthoDB" id="3222at2759"/>
<organism evidence="9 10">
    <name type="scientific">Ophiobolus disseminans</name>
    <dbReference type="NCBI Taxonomy" id="1469910"/>
    <lineage>
        <taxon>Eukaryota</taxon>
        <taxon>Fungi</taxon>
        <taxon>Dikarya</taxon>
        <taxon>Ascomycota</taxon>
        <taxon>Pezizomycotina</taxon>
        <taxon>Dothideomycetes</taxon>
        <taxon>Pleosporomycetidae</taxon>
        <taxon>Pleosporales</taxon>
        <taxon>Pleosporineae</taxon>
        <taxon>Phaeosphaeriaceae</taxon>
        <taxon>Ophiobolus</taxon>
    </lineage>
</organism>
<dbReference type="GO" id="GO:0015250">
    <property type="term" value="F:water channel activity"/>
    <property type="evidence" value="ECO:0007669"/>
    <property type="project" value="TreeGrafter"/>
</dbReference>
<dbReference type="GO" id="GO:0005886">
    <property type="term" value="C:plasma membrane"/>
    <property type="evidence" value="ECO:0007669"/>
    <property type="project" value="TreeGrafter"/>
</dbReference>
<evidence type="ECO:0000313" key="9">
    <source>
        <dbReference type="EMBL" id="KAF2833438.1"/>
    </source>
</evidence>
<dbReference type="InterPro" id="IPR000425">
    <property type="entry name" value="MIP"/>
</dbReference>
<dbReference type="EMBL" id="MU006216">
    <property type="protein sequence ID" value="KAF2833438.1"/>
    <property type="molecule type" value="Genomic_DNA"/>
</dbReference>
<name>A0A6A7AL66_9PLEO</name>
<accession>A0A6A7AL66</accession>
<evidence type="ECO:0000313" key="10">
    <source>
        <dbReference type="Proteomes" id="UP000799424"/>
    </source>
</evidence>
<evidence type="ECO:0000256" key="1">
    <source>
        <dbReference type="ARBA" id="ARBA00004141"/>
    </source>
</evidence>
<dbReference type="Proteomes" id="UP000799424">
    <property type="component" value="Unassembled WGS sequence"/>
</dbReference>
<dbReference type="AlphaFoldDB" id="A0A6A7AL66"/>
<comment type="similarity">
    <text evidence="2 6">Belongs to the MIP/aquaporin (TC 1.A.8) family.</text>
</comment>
<evidence type="ECO:0000256" key="3">
    <source>
        <dbReference type="ARBA" id="ARBA00022692"/>
    </source>
</evidence>
<evidence type="ECO:0000256" key="5">
    <source>
        <dbReference type="ARBA" id="ARBA00023136"/>
    </source>
</evidence>
<dbReference type="PANTHER" id="PTHR19139">
    <property type="entry name" value="AQUAPORIN TRANSPORTER"/>
    <property type="match status" value="1"/>
</dbReference>
<feature type="transmembrane region" description="Helical" evidence="8">
    <location>
        <begin position="133"/>
        <end position="151"/>
    </location>
</feature>
<sequence length="270" mass="28850">MSDQGANNKGELGLPFHEPSTAPPPETRTPPHTLRSEITAFIGEFIGTFMFLSLAFSGTQIALNAANTQQLTSSDTPAPDVGKLLYIAFAFGVSLAINVAIFAEISGGKFNPAVTTALFITGQIHWHRMVQTIIAQLLAAMAASGFVSALLPGPLIIATKLDPSITVTRGLFLEAFVTSMLVLTILMLDGGPSRPMYIGMSLFVAELCSVFFTGGSLNPARSFGPCVVVGFTTYHWIYWLGPLMGSCVASGAYWLIKYVQPERLEGNHGD</sequence>
<gene>
    <name evidence="9" type="ORF">CC86DRAFT_338745</name>
</gene>
<feature type="transmembrane region" description="Helical" evidence="8">
    <location>
        <begin position="195"/>
        <end position="216"/>
    </location>
</feature>